<dbReference type="SMART" id="SM01318">
    <property type="entry name" value="SVWC"/>
    <property type="match status" value="1"/>
</dbReference>
<protein>
    <submittedName>
        <fullName evidence="5">Toxin protein</fullName>
    </submittedName>
</protein>
<proteinExistence type="evidence at transcript level"/>
<name>A0A1L4BJ51_HEMLE</name>
<dbReference type="GO" id="GO:0005576">
    <property type="term" value="C:extracellular region"/>
    <property type="evidence" value="ECO:0007669"/>
    <property type="project" value="UniProtKB-SubCell"/>
</dbReference>
<feature type="chain" id="PRO_5012408321" evidence="3">
    <location>
        <begin position="20"/>
        <end position="95"/>
    </location>
</feature>
<sequence length="95" mass="10433">MNVACILVLLVMLMCFVNALRLPVTCRTPEGKRLLDGEHWRDPKRCSIYSCANVDGAAQLMRLKCGVTRVPHGCRVVHGDGKLYPGCCPTVICST</sequence>
<evidence type="ECO:0000256" key="1">
    <source>
        <dbReference type="ARBA" id="ARBA00004613"/>
    </source>
</evidence>
<comment type="subcellular location">
    <subcellularLocation>
        <location evidence="1">Secreted</location>
    </subcellularLocation>
</comment>
<keyword evidence="2" id="KW-0964">Secreted</keyword>
<evidence type="ECO:0000256" key="3">
    <source>
        <dbReference type="SAM" id="SignalP"/>
    </source>
</evidence>
<evidence type="ECO:0000259" key="4">
    <source>
        <dbReference type="SMART" id="SM01318"/>
    </source>
</evidence>
<organism evidence="5">
    <name type="scientific">Hemiscorpius lepturus</name>
    <name type="common">Scorpion</name>
    <dbReference type="NCBI Taxonomy" id="520031"/>
    <lineage>
        <taxon>Eukaryota</taxon>
        <taxon>Metazoa</taxon>
        <taxon>Ecdysozoa</taxon>
        <taxon>Arthropoda</taxon>
        <taxon>Chelicerata</taxon>
        <taxon>Arachnida</taxon>
        <taxon>Scorpiones</taxon>
        <taxon>Iurida</taxon>
        <taxon>Scorpionoidea</taxon>
        <taxon>Hemiscorpiidae</taxon>
    </lineage>
</organism>
<keyword evidence="3" id="KW-0732">Signal</keyword>
<evidence type="ECO:0000313" key="5">
    <source>
        <dbReference type="EMBL" id="API81333.1"/>
    </source>
</evidence>
<dbReference type="Pfam" id="PF15430">
    <property type="entry name" value="SVWC"/>
    <property type="match status" value="1"/>
</dbReference>
<reference evidence="5" key="1">
    <citation type="journal article" date="2016" name="Toxicon">
        <title>The first report on transcriptome analysis of the venom gland of Iranian scorpion, Hemiscorpius lepturus.</title>
        <authorList>
            <person name="Kazemi-Lomedasht F."/>
            <person name="Khalaj V."/>
            <person name="Bagheri K.P."/>
            <person name="Behdani M."/>
            <person name="Shahbazzadeh D."/>
        </authorList>
    </citation>
    <scope>NUCLEOTIDE SEQUENCE</scope>
    <source>
        <strain evidence="5">HLVTx2</strain>
        <tissue evidence="5">Venom gland</tissue>
    </source>
</reference>
<dbReference type="AlphaFoldDB" id="A0A1L4BJ51"/>
<dbReference type="EMBL" id="KX874545">
    <property type="protein sequence ID" value="API81333.1"/>
    <property type="molecule type" value="mRNA"/>
</dbReference>
<accession>A0A1L4BJ51</accession>
<feature type="domain" description="Single" evidence="4">
    <location>
        <begin position="26"/>
        <end position="93"/>
    </location>
</feature>
<evidence type="ECO:0000256" key="2">
    <source>
        <dbReference type="ARBA" id="ARBA00022525"/>
    </source>
</evidence>
<feature type="signal peptide" evidence="3">
    <location>
        <begin position="1"/>
        <end position="19"/>
    </location>
</feature>
<dbReference type="InterPro" id="IPR029277">
    <property type="entry name" value="SVWC_dom"/>
</dbReference>